<dbReference type="EMBL" id="KP967684">
    <property type="protein sequence ID" value="AKE44235.1"/>
    <property type="molecule type" value="Genomic_DNA"/>
</dbReference>
<accession>A0A0F6TGH4</accession>
<reference evidence="2 3" key="1">
    <citation type="journal article" date="2015" name="Genome Announc.">
        <title>Complete Genome Sequence of Rat Cytomegalovirus Strain ALL-03 (Malaysian Strain).</title>
        <authorList>
            <person name="Balakrishnan K.N."/>
            <person name="Abdullah A.A."/>
            <person name="Camalxaman S.N."/>
            <person name="Quah Y.W."/>
            <person name="Abba Y."/>
            <person name="Hani H."/>
            <person name="Loh H.S."/>
            <person name="Kamal F.M."/>
            <person name="Zeenathul N.A."/>
            <person name="Aini I."/>
            <person name="Omar A.R."/>
            <person name="Noordin M.M."/>
            <person name="Mohd Azmi M.L."/>
        </authorList>
    </citation>
    <scope>NUCLEOTIDE SEQUENCE [LARGE SCALE GENOMIC DNA]</scope>
    <source>
        <strain evidence="2">ALL-03</strain>
    </source>
</reference>
<name>A0A0F6TGH4_RCMVE</name>
<sequence>MTGENIPTFYYSTNDPYIWRALSNPPKNVTIHTKHPPPRVIKHKTQIIDATPYSTILTNEPNHNIVRSPDKTTKTSHSNRNPNHASSNLHTKQHTRPFYRSAVLMTSTRKITSHAATCNIPFPRLSANHNPHTKQIPFSIERNIENEYATQILLTIL</sequence>
<feature type="region of interest" description="Disordered" evidence="1">
    <location>
        <begin position="59"/>
        <end position="95"/>
    </location>
</feature>
<feature type="compositionally biased region" description="Polar residues" evidence="1">
    <location>
        <begin position="75"/>
        <end position="90"/>
    </location>
</feature>
<evidence type="ECO:0000256" key="1">
    <source>
        <dbReference type="SAM" id="MobiDB-lite"/>
    </source>
</evidence>
<protein>
    <submittedName>
        <fullName evidence="2">ORF4</fullName>
    </submittedName>
</protein>
<organism evidence="2 3">
    <name type="scientific">Rat cytomegalovirus ALL-03</name>
    <dbReference type="NCBI Taxonomy" id="1640278"/>
    <lineage>
        <taxon>Viruses</taxon>
        <taxon>Duplodnaviria</taxon>
        <taxon>Heunggongvirae</taxon>
        <taxon>Peploviricota</taxon>
        <taxon>Herviviricetes</taxon>
        <taxon>Herpesvirales</taxon>
        <taxon>Orthoherpesviridae</taxon>
        <taxon>Betaherpesvirinae</taxon>
        <taxon>Muromegalovirus</taxon>
        <taxon>Muromegalovirus muridbeta8</taxon>
        <taxon>Rat cytomegalovirus (isolate England)</taxon>
    </lineage>
</organism>
<proteinExistence type="predicted"/>
<evidence type="ECO:0000313" key="2">
    <source>
        <dbReference type="EMBL" id="AKE44235.1"/>
    </source>
</evidence>
<evidence type="ECO:0000313" key="3">
    <source>
        <dbReference type="Proteomes" id="UP000105122"/>
    </source>
</evidence>
<gene>
    <name evidence="2" type="primary">ORF4</name>
</gene>
<dbReference type="Proteomes" id="UP000105122">
    <property type="component" value="Segment"/>
</dbReference>